<feature type="binding site" evidence="11">
    <location>
        <position position="159"/>
    </location>
    <ligand>
        <name>CTP</name>
        <dbReference type="ChEBI" id="CHEBI:37563"/>
    </ligand>
</feature>
<keyword evidence="3 11" id="KW-0819">tRNA processing</keyword>
<comment type="caution">
    <text evidence="15">The sequence shown here is derived from an EMBL/GenBank/DDBJ whole genome shotgun (WGS) entry which is preliminary data.</text>
</comment>
<comment type="subunit">
    <text evidence="11">Homodimer.</text>
</comment>
<dbReference type="SUPFAM" id="SSF81301">
    <property type="entry name" value="Nucleotidyltransferase"/>
    <property type="match status" value="1"/>
</dbReference>
<feature type="binding site" evidence="11">
    <location>
        <position position="45"/>
    </location>
    <ligand>
        <name>Mg(2+)</name>
        <dbReference type="ChEBI" id="CHEBI:18420"/>
    </ligand>
</feature>
<protein>
    <recommendedName>
        <fullName evidence="11">CCA-adding enzyme</fullName>
        <ecNumber evidence="11">2.7.7.72</ecNumber>
    </recommendedName>
    <alternativeName>
        <fullName evidence="11">CCA tRNA nucleotidyltransferase</fullName>
    </alternativeName>
    <alternativeName>
        <fullName evidence="11">tRNA CCA-pyrophosphorylase</fullName>
    </alternativeName>
    <alternativeName>
        <fullName evidence="11">tRNA adenylyl-/cytidylyl- transferase</fullName>
    </alternativeName>
    <alternativeName>
        <fullName evidence="11">tRNA nucleotidyltransferase</fullName>
    </alternativeName>
    <alternativeName>
        <fullName evidence="11">tRNA-NT</fullName>
    </alternativeName>
</protein>
<dbReference type="Pfam" id="PF13735">
    <property type="entry name" value="tRNA_NucTran2_2"/>
    <property type="match status" value="1"/>
</dbReference>
<feature type="binding site" evidence="11">
    <location>
        <position position="165"/>
    </location>
    <ligand>
        <name>ATP</name>
        <dbReference type="ChEBI" id="CHEBI:30616"/>
    </ligand>
</feature>
<comment type="cofactor">
    <cofactor evidence="1 11">
        <name>Mg(2+)</name>
        <dbReference type="ChEBI" id="CHEBI:18420"/>
    </cofactor>
</comment>
<keyword evidence="7 11" id="KW-0692">RNA repair</keyword>
<name>A0A6I2GJQ0_9LACT</name>
<keyword evidence="16" id="KW-1185">Reference proteome</keyword>
<evidence type="ECO:0000256" key="4">
    <source>
        <dbReference type="ARBA" id="ARBA00022695"/>
    </source>
</evidence>
<dbReference type="NCBIfam" id="NF009814">
    <property type="entry name" value="PRK13299.1"/>
    <property type="match status" value="1"/>
</dbReference>
<feature type="binding site" evidence="11">
    <location>
        <position position="35"/>
    </location>
    <ligand>
        <name>CTP</name>
        <dbReference type="ChEBI" id="CHEBI:37563"/>
    </ligand>
</feature>
<keyword evidence="9 11" id="KW-0460">Magnesium</keyword>
<dbReference type="InterPro" id="IPR050264">
    <property type="entry name" value="Bact_CCA-adding_enz_type3_sf"/>
</dbReference>
<feature type="binding site" evidence="11">
    <location>
        <position position="168"/>
    </location>
    <ligand>
        <name>ATP</name>
        <dbReference type="ChEBI" id="CHEBI:30616"/>
    </ligand>
</feature>
<feature type="binding site" evidence="11">
    <location>
        <position position="159"/>
    </location>
    <ligand>
        <name>ATP</name>
        <dbReference type="ChEBI" id="CHEBI:30616"/>
    </ligand>
</feature>
<dbReference type="InterPro" id="IPR002646">
    <property type="entry name" value="PolA_pol_head_dom"/>
</dbReference>
<dbReference type="Gene3D" id="1.10.3090.10">
    <property type="entry name" value="cca-adding enzyme, domain 2"/>
    <property type="match status" value="1"/>
</dbReference>
<dbReference type="GO" id="GO:0042245">
    <property type="term" value="P:RNA repair"/>
    <property type="evidence" value="ECO:0007669"/>
    <property type="project" value="UniProtKB-KW"/>
</dbReference>
<dbReference type="GO" id="GO:0005524">
    <property type="term" value="F:ATP binding"/>
    <property type="evidence" value="ECO:0007669"/>
    <property type="project" value="UniProtKB-UniRule"/>
</dbReference>
<comment type="function">
    <text evidence="11">Catalyzes the addition and repair of the essential 3'-terminal CCA sequence in tRNAs without using a nucleic acid template. Adds these three nucleotides in the order of C, C, and A to the tRNA nucleotide-73, using CTP and ATP as substrates and producing inorganic pyrophosphate. tRNA 3'-terminal CCA addition is required both for tRNA processing and repair. Also involved in tRNA surveillance by mediating tandem CCA addition to generate a CCACCA at the 3' terminus of unstable tRNAs. While stable tRNAs receive only 3'-terminal CCA, unstable tRNAs are marked with CCACCA and rapidly degraded.</text>
</comment>
<evidence type="ECO:0000259" key="12">
    <source>
        <dbReference type="Pfam" id="PF01743"/>
    </source>
</evidence>
<dbReference type="Gene3D" id="3.30.460.10">
    <property type="entry name" value="Beta Polymerase, domain 2"/>
    <property type="match status" value="1"/>
</dbReference>
<feature type="domain" description="CCA-adding enzyme C-terminal" evidence="14">
    <location>
        <begin position="259"/>
        <end position="403"/>
    </location>
</feature>
<evidence type="ECO:0000256" key="9">
    <source>
        <dbReference type="ARBA" id="ARBA00022842"/>
    </source>
</evidence>
<evidence type="ECO:0000256" key="11">
    <source>
        <dbReference type="HAMAP-Rule" id="MF_01263"/>
    </source>
</evidence>
<dbReference type="Pfam" id="PF01743">
    <property type="entry name" value="PolyA_pol"/>
    <property type="match status" value="1"/>
</dbReference>
<keyword evidence="4 11" id="KW-0548">Nucleotidyltransferase</keyword>
<dbReference type="GO" id="GO:0000287">
    <property type="term" value="F:magnesium ion binding"/>
    <property type="evidence" value="ECO:0007669"/>
    <property type="project" value="UniProtKB-UniRule"/>
</dbReference>
<evidence type="ECO:0000256" key="3">
    <source>
        <dbReference type="ARBA" id="ARBA00022694"/>
    </source>
</evidence>
<evidence type="ECO:0000256" key="1">
    <source>
        <dbReference type="ARBA" id="ARBA00001946"/>
    </source>
</evidence>
<dbReference type="PANTHER" id="PTHR46173">
    <property type="entry name" value="CCA TRNA NUCLEOTIDYLTRANSFERASE 1, MITOCHONDRIAL"/>
    <property type="match status" value="1"/>
</dbReference>
<gene>
    <name evidence="11" type="primary">cca</name>
    <name evidence="15" type="ORF">GIY09_02750</name>
</gene>
<keyword evidence="5 11" id="KW-0479">Metal-binding</keyword>
<dbReference type="Gene3D" id="1.10.246.80">
    <property type="match status" value="1"/>
</dbReference>
<feature type="domain" description="Poly A polymerase head" evidence="12">
    <location>
        <begin position="27"/>
        <end position="147"/>
    </location>
</feature>
<feature type="binding site" evidence="11">
    <location>
        <position position="32"/>
    </location>
    <ligand>
        <name>CTP</name>
        <dbReference type="ChEBI" id="CHEBI:37563"/>
    </ligand>
</feature>
<evidence type="ECO:0000256" key="8">
    <source>
        <dbReference type="ARBA" id="ARBA00022840"/>
    </source>
</evidence>
<comment type="catalytic activity">
    <reaction evidence="11">
        <text>a tRNA with a 3' CCA end + 2 CTP + ATP = a tRNA with a 3' CCACCA end + 3 diphosphate</text>
        <dbReference type="Rhea" id="RHEA:76235"/>
        <dbReference type="Rhea" id="RHEA-COMP:10468"/>
        <dbReference type="Rhea" id="RHEA-COMP:18655"/>
        <dbReference type="ChEBI" id="CHEBI:30616"/>
        <dbReference type="ChEBI" id="CHEBI:33019"/>
        <dbReference type="ChEBI" id="CHEBI:37563"/>
        <dbReference type="ChEBI" id="CHEBI:83071"/>
        <dbReference type="ChEBI" id="CHEBI:195187"/>
    </reaction>
</comment>
<keyword evidence="10 11" id="KW-0694">RNA-binding</keyword>
<organism evidence="15 16">
    <name type="scientific">Fundicoccus ignavus</name>
    <dbReference type="NCBI Taxonomy" id="2664442"/>
    <lineage>
        <taxon>Bacteria</taxon>
        <taxon>Bacillati</taxon>
        <taxon>Bacillota</taxon>
        <taxon>Bacilli</taxon>
        <taxon>Lactobacillales</taxon>
        <taxon>Aerococcaceae</taxon>
        <taxon>Fundicoccus</taxon>
    </lineage>
</organism>
<evidence type="ECO:0000256" key="7">
    <source>
        <dbReference type="ARBA" id="ARBA00022800"/>
    </source>
</evidence>
<dbReference type="InterPro" id="IPR032810">
    <property type="entry name" value="CCA-adding_enz_C"/>
</dbReference>
<dbReference type="EMBL" id="WJQS01000002">
    <property type="protein sequence ID" value="MRI84818.1"/>
    <property type="molecule type" value="Genomic_DNA"/>
</dbReference>
<dbReference type="Pfam" id="PF12627">
    <property type="entry name" value="PolyA_pol_RNAbd"/>
    <property type="match status" value="1"/>
</dbReference>
<dbReference type="CDD" id="cd05398">
    <property type="entry name" value="NT_ClassII-CCAase"/>
    <property type="match status" value="1"/>
</dbReference>
<feature type="binding site" evidence="11">
    <location>
        <position position="162"/>
    </location>
    <ligand>
        <name>ATP</name>
        <dbReference type="ChEBI" id="CHEBI:30616"/>
    </ligand>
</feature>
<evidence type="ECO:0000313" key="16">
    <source>
        <dbReference type="Proteomes" id="UP000430975"/>
    </source>
</evidence>
<feature type="binding site" evidence="11">
    <location>
        <position position="35"/>
    </location>
    <ligand>
        <name>ATP</name>
        <dbReference type="ChEBI" id="CHEBI:30616"/>
    </ligand>
</feature>
<dbReference type="GO" id="GO:0004810">
    <property type="term" value="F:CCA tRNA nucleotidyltransferase activity"/>
    <property type="evidence" value="ECO:0007669"/>
    <property type="project" value="UniProtKB-UniRule"/>
</dbReference>
<dbReference type="EC" id="2.7.7.72" evidence="11"/>
<dbReference type="HAMAP" id="MF_01263">
    <property type="entry name" value="CCA_bact_type3"/>
    <property type="match status" value="1"/>
</dbReference>
<evidence type="ECO:0000256" key="5">
    <source>
        <dbReference type="ARBA" id="ARBA00022723"/>
    </source>
</evidence>
<dbReference type="InterPro" id="IPR023068">
    <property type="entry name" value="CCA-adding_enz_firmicutes"/>
</dbReference>
<accession>A0A6I2GJQ0</accession>
<feature type="domain" description="tRNA nucleotidyltransferase/poly(A) polymerase RNA and SrmB- binding" evidence="13">
    <location>
        <begin position="174"/>
        <end position="226"/>
    </location>
</feature>
<evidence type="ECO:0000313" key="15">
    <source>
        <dbReference type="EMBL" id="MRI84818.1"/>
    </source>
</evidence>
<keyword evidence="2 11" id="KW-0808">Transferase</keyword>
<dbReference type="InterPro" id="IPR043519">
    <property type="entry name" value="NT_sf"/>
</dbReference>
<feature type="binding site" evidence="11">
    <location>
        <position position="47"/>
    </location>
    <ligand>
        <name>Mg(2+)</name>
        <dbReference type="ChEBI" id="CHEBI:18420"/>
    </ligand>
</feature>
<proteinExistence type="inferred from homology"/>
<evidence type="ECO:0000256" key="2">
    <source>
        <dbReference type="ARBA" id="ARBA00022679"/>
    </source>
</evidence>
<comment type="miscellaneous">
    <text evidence="11">A single active site specifically recognizes both ATP and CTP and is responsible for their addition.</text>
</comment>
<dbReference type="PANTHER" id="PTHR46173:SF1">
    <property type="entry name" value="CCA TRNA NUCLEOTIDYLTRANSFERASE 1, MITOCHONDRIAL"/>
    <property type="match status" value="1"/>
</dbReference>
<evidence type="ECO:0000256" key="10">
    <source>
        <dbReference type="ARBA" id="ARBA00022884"/>
    </source>
</evidence>
<keyword evidence="6 11" id="KW-0547">Nucleotide-binding</keyword>
<feature type="binding site" evidence="11">
    <location>
        <position position="165"/>
    </location>
    <ligand>
        <name>CTP</name>
        <dbReference type="ChEBI" id="CHEBI:37563"/>
    </ligand>
</feature>
<dbReference type="GO" id="GO:0001680">
    <property type="term" value="P:tRNA 3'-terminal CCA addition"/>
    <property type="evidence" value="ECO:0007669"/>
    <property type="project" value="UniProtKB-UniRule"/>
</dbReference>
<evidence type="ECO:0000259" key="13">
    <source>
        <dbReference type="Pfam" id="PF12627"/>
    </source>
</evidence>
<dbReference type="InterPro" id="IPR032828">
    <property type="entry name" value="PolyA_RNA-bd"/>
</dbReference>
<feature type="binding site" evidence="11">
    <location>
        <position position="168"/>
    </location>
    <ligand>
        <name>CTP</name>
        <dbReference type="ChEBI" id="CHEBI:37563"/>
    </ligand>
</feature>
<evidence type="ECO:0000259" key="14">
    <source>
        <dbReference type="Pfam" id="PF13735"/>
    </source>
</evidence>
<reference evidence="15 16" key="1">
    <citation type="submission" date="2019-11" db="EMBL/GenBank/DDBJ databases">
        <title>Characterisation of Fundicoccus ignavus gen. nov. sp. nov., a novel genus of the family Aerococcaceae isolated from bulk tank milk.</title>
        <authorList>
            <person name="Siebert A."/>
            <person name="Huptas C."/>
            <person name="Wenning M."/>
            <person name="Scherer S."/>
            <person name="Doll E.V."/>
        </authorList>
    </citation>
    <scope>NUCLEOTIDE SEQUENCE [LARGE SCALE GENOMIC DNA]</scope>
    <source>
        <strain evidence="15 16">WS4759</strain>
    </source>
</reference>
<dbReference type="SUPFAM" id="SSF81891">
    <property type="entry name" value="Poly A polymerase C-terminal region-like"/>
    <property type="match status" value="1"/>
</dbReference>
<comment type="catalytic activity">
    <reaction evidence="11">
        <text>a tRNA precursor + 2 CTP + ATP = a tRNA with a 3' CCA end + 3 diphosphate</text>
        <dbReference type="Rhea" id="RHEA:14433"/>
        <dbReference type="Rhea" id="RHEA-COMP:10465"/>
        <dbReference type="Rhea" id="RHEA-COMP:10468"/>
        <dbReference type="ChEBI" id="CHEBI:30616"/>
        <dbReference type="ChEBI" id="CHEBI:33019"/>
        <dbReference type="ChEBI" id="CHEBI:37563"/>
        <dbReference type="ChEBI" id="CHEBI:74896"/>
        <dbReference type="ChEBI" id="CHEBI:83071"/>
        <dbReference type="EC" id="2.7.7.72"/>
    </reaction>
</comment>
<dbReference type="AlphaFoldDB" id="A0A6I2GJQ0"/>
<evidence type="ECO:0000256" key="6">
    <source>
        <dbReference type="ARBA" id="ARBA00022741"/>
    </source>
</evidence>
<keyword evidence="8 11" id="KW-0067">ATP-binding</keyword>
<feature type="binding site" evidence="11">
    <location>
        <position position="116"/>
    </location>
    <ligand>
        <name>CTP</name>
        <dbReference type="ChEBI" id="CHEBI:37563"/>
    </ligand>
</feature>
<dbReference type="RefSeq" id="WP_153863167.1">
    <property type="nucleotide sequence ID" value="NZ_WJQS01000002.1"/>
</dbReference>
<feature type="binding site" evidence="11">
    <location>
        <position position="162"/>
    </location>
    <ligand>
        <name>CTP</name>
        <dbReference type="ChEBI" id="CHEBI:37563"/>
    </ligand>
</feature>
<dbReference type="GO" id="GO:0000049">
    <property type="term" value="F:tRNA binding"/>
    <property type="evidence" value="ECO:0007669"/>
    <property type="project" value="UniProtKB-UniRule"/>
</dbReference>
<comment type="similarity">
    <text evidence="11">Belongs to the tRNA nucleotidyltransferase/poly(A) polymerase family. Bacterial CCA-adding enzyme type 3 subfamily.</text>
</comment>
<feature type="binding site" evidence="11">
    <location>
        <position position="116"/>
    </location>
    <ligand>
        <name>ATP</name>
        <dbReference type="ChEBI" id="CHEBI:30616"/>
    </ligand>
</feature>
<dbReference type="Proteomes" id="UP000430975">
    <property type="component" value="Unassembled WGS sequence"/>
</dbReference>
<sequence length="412" mass="47352">MKIDLDNQLFQSALPVLSTIESHGYEAYFVGGCVRDTLLELPIHDIDIASSATPDEIEAMFKHTFEVGKEHGTIVVLHNDVPYEVTTFRTEGAYSDFRRPDEVQFVRNLEEDTLRRDFTINALAFDHYGNLYDYHQGLPDLKAKLIRAVGTAQERFNEDALRMIRAIRFASQLGFTIEAKTFTSLQELAPLIENVSIERIRIEISKFFQGEFFHLNGDLLPESGLPPYIKAFSKIDVKAGIAGLKHHLKPLIENELTREESFVWALFLHSAGINEKSTIKRLLSSWTHSNQLIRDVQDTIQLLLATDANQLNSWLVYQFPDYIVKQMIDYLGAHQNEKRTELLKLYEQLPIYHRKELQLDGRRIMQVLNMEKGGPIVGKLLLEVEKLVVMGQLENDEQLLLNYVKQAYQSTN</sequence>
<feature type="binding site" evidence="11">
    <location>
        <position position="32"/>
    </location>
    <ligand>
        <name>ATP</name>
        <dbReference type="ChEBI" id="CHEBI:30616"/>
    </ligand>
</feature>